<dbReference type="RefSeq" id="WP_187016250.1">
    <property type="nucleotide sequence ID" value="NZ_JACOQI010000032.1"/>
</dbReference>
<name>A0A923MM72_9FIRM</name>
<dbReference type="EMBL" id="JACOQI010000032">
    <property type="protein sequence ID" value="MBC5772104.1"/>
    <property type="molecule type" value="Genomic_DNA"/>
</dbReference>
<sequence>MRKITVALLSVVIAFLIVVQYVKTPTAIQESQYDGIPWETLSYSEPSGILIFSSTDSIPWEITDEKTLNWFYENFNNLEISYKEEPTSDENDAFRNDKALYVLIECKDAGLSLMVNTDKKLLLVSENTTMSSENIKSPPAGIYSVQSEFDFDSFWNAYRKQRVPEST</sequence>
<evidence type="ECO:0000313" key="2">
    <source>
        <dbReference type="Proteomes" id="UP000620327"/>
    </source>
</evidence>
<accession>A0A923MM72</accession>
<protein>
    <submittedName>
        <fullName evidence="1">Uncharacterized protein</fullName>
    </submittedName>
</protein>
<keyword evidence="2" id="KW-1185">Reference proteome</keyword>
<reference evidence="1" key="1">
    <citation type="submission" date="2020-08" db="EMBL/GenBank/DDBJ databases">
        <title>Genome public.</title>
        <authorList>
            <person name="Liu C."/>
            <person name="Sun Q."/>
        </authorList>
    </citation>
    <scope>NUCLEOTIDE SEQUENCE</scope>
    <source>
        <strain evidence="1">BX15</strain>
    </source>
</reference>
<gene>
    <name evidence="1" type="ORF">H8Z83_17600</name>
</gene>
<dbReference type="AlphaFoldDB" id="A0A923MM72"/>
<comment type="caution">
    <text evidence="1">The sequence shown here is derived from an EMBL/GenBank/DDBJ whole genome shotgun (WGS) entry which is preliminary data.</text>
</comment>
<evidence type="ECO:0000313" key="1">
    <source>
        <dbReference type="EMBL" id="MBC5772104.1"/>
    </source>
</evidence>
<proteinExistence type="predicted"/>
<organism evidence="1 2">
    <name type="scientific">Dysosmobacter segnis</name>
    <dbReference type="NCBI Taxonomy" id="2763042"/>
    <lineage>
        <taxon>Bacteria</taxon>
        <taxon>Bacillati</taxon>
        <taxon>Bacillota</taxon>
        <taxon>Clostridia</taxon>
        <taxon>Eubacteriales</taxon>
        <taxon>Oscillospiraceae</taxon>
        <taxon>Dysosmobacter</taxon>
    </lineage>
</organism>
<dbReference type="Proteomes" id="UP000620327">
    <property type="component" value="Unassembled WGS sequence"/>
</dbReference>